<dbReference type="GO" id="GO:0003700">
    <property type="term" value="F:DNA-binding transcription factor activity"/>
    <property type="evidence" value="ECO:0007669"/>
    <property type="project" value="InterPro"/>
</dbReference>
<feature type="non-terminal residue" evidence="2">
    <location>
        <position position="25"/>
    </location>
</feature>
<evidence type="ECO:0000313" key="2">
    <source>
        <dbReference type="EMBL" id="ETJ38414.1"/>
    </source>
</evidence>
<accession>W1YB95</accession>
<dbReference type="Gene3D" id="1.10.10.60">
    <property type="entry name" value="Homeodomain-like"/>
    <property type="match status" value="1"/>
</dbReference>
<evidence type="ECO:0000259" key="1">
    <source>
        <dbReference type="PROSITE" id="PS01124"/>
    </source>
</evidence>
<reference evidence="2" key="1">
    <citation type="submission" date="2013-12" db="EMBL/GenBank/DDBJ databases">
        <title>A Varibaculum cambriense genome reconstructed from a premature infant gut community with otherwise low bacterial novelty that shifts toward anaerobic metabolism during the third week of life.</title>
        <authorList>
            <person name="Brown C.T."/>
            <person name="Sharon I."/>
            <person name="Thomas B.C."/>
            <person name="Castelle C.J."/>
            <person name="Morowitz M.J."/>
            <person name="Banfield J.F."/>
        </authorList>
    </citation>
    <scope>NUCLEOTIDE SEQUENCE</scope>
</reference>
<protein>
    <recommendedName>
        <fullName evidence="1">HTH araC/xylS-type domain-containing protein</fullName>
    </recommendedName>
</protein>
<organism evidence="2">
    <name type="scientific">human gut metagenome</name>
    <dbReference type="NCBI Taxonomy" id="408170"/>
    <lineage>
        <taxon>unclassified sequences</taxon>
        <taxon>metagenomes</taxon>
        <taxon>organismal metagenomes</taxon>
    </lineage>
</organism>
<dbReference type="PROSITE" id="PS01124">
    <property type="entry name" value="HTH_ARAC_FAMILY_2"/>
    <property type="match status" value="1"/>
</dbReference>
<dbReference type="GO" id="GO:0043565">
    <property type="term" value="F:sequence-specific DNA binding"/>
    <property type="evidence" value="ECO:0007669"/>
    <property type="project" value="InterPro"/>
</dbReference>
<dbReference type="AlphaFoldDB" id="W1YB95"/>
<comment type="caution">
    <text evidence="2">The sequence shown here is derived from an EMBL/GenBank/DDBJ whole genome shotgun (WGS) entry which is preliminary data.</text>
</comment>
<name>W1YB95_9ZZZZ</name>
<sequence length="25" mass="2745">MLQESDQSILEIANAVGYENGSKFT</sequence>
<feature type="domain" description="HTH araC/xylS-type" evidence="1">
    <location>
        <begin position="1"/>
        <end position="25"/>
    </location>
</feature>
<dbReference type="InterPro" id="IPR018060">
    <property type="entry name" value="HTH_AraC"/>
</dbReference>
<gene>
    <name evidence="2" type="ORF">Q604_UNBC07471G0001</name>
</gene>
<proteinExistence type="predicted"/>
<dbReference type="EMBL" id="AZMM01007471">
    <property type="protein sequence ID" value="ETJ38414.1"/>
    <property type="molecule type" value="Genomic_DNA"/>
</dbReference>